<dbReference type="PROSITE" id="PS00889">
    <property type="entry name" value="CNMP_BINDING_2"/>
    <property type="match status" value="1"/>
</dbReference>
<dbReference type="PANTHER" id="PTHR43310:SF2">
    <property type="entry name" value="SLC26A_SULP TRANSPORTER DOMAIN-CONTAINING PROTEIN"/>
    <property type="match status" value="1"/>
</dbReference>
<evidence type="ECO:0000256" key="5">
    <source>
        <dbReference type="SAM" id="Phobius"/>
    </source>
</evidence>
<evidence type="ECO:0000259" key="7">
    <source>
        <dbReference type="PROSITE" id="PS50801"/>
    </source>
</evidence>
<dbReference type="SUPFAM" id="SSF51206">
    <property type="entry name" value="cAMP-binding domain-like"/>
    <property type="match status" value="1"/>
</dbReference>
<evidence type="ECO:0000313" key="8">
    <source>
        <dbReference type="EMBL" id="SIT07720.1"/>
    </source>
</evidence>
<feature type="transmembrane region" description="Helical" evidence="5">
    <location>
        <begin position="300"/>
        <end position="323"/>
    </location>
</feature>
<feature type="transmembrane region" description="Helical" evidence="5">
    <location>
        <begin position="256"/>
        <end position="280"/>
    </location>
</feature>
<dbReference type="InterPro" id="IPR000595">
    <property type="entry name" value="cNMP-bd_dom"/>
</dbReference>
<evidence type="ECO:0000256" key="3">
    <source>
        <dbReference type="ARBA" id="ARBA00022989"/>
    </source>
</evidence>
<dbReference type="PROSITE" id="PS50801">
    <property type="entry name" value="STAS"/>
    <property type="match status" value="1"/>
</dbReference>
<gene>
    <name evidence="8" type="ORF">SAMN05421779_106194</name>
</gene>
<evidence type="ECO:0000259" key="6">
    <source>
        <dbReference type="PROSITE" id="PS50042"/>
    </source>
</evidence>
<keyword evidence="4 5" id="KW-0472">Membrane</keyword>
<dbReference type="Proteomes" id="UP000185678">
    <property type="component" value="Unassembled WGS sequence"/>
</dbReference>
<evidence type="ECO:0000256" key="2">
    <source>
        <dbReference type="ARBA" id="ARBA00022692"/>
    </source>
</evidence>
<proteinExistence type="predicted"/>
<name>A0A1N7PB00_9PROT</name>
<dbReference type="GO" id="GO:0016020">
    <property type="term" value="C:membrane"/>
    <property type="evidence" value="ECO:0007669"/>
    <property type="project" value="UniProtKB-SubCell"/>
</dbReference>
<feature type="transmembrane region" description="Helical" evidence="5">
    <location>
        <begin position="359"/>
        <end position="378"/>
    </location>
</feature>
<dbReference type="PANTHER" id="PTHR43310">
    <property type="entry name" value="SULFATE TRANSPORTER YBAR-RELATED"/>
    <property type="match status" value="1"/>
</dbReference>
<evidence type="ECO:0000256" key="4">
    <source>
        <dbReference type="ARBA" id="ARBA00023136"/>
    </source>
</evidence>
<dbReference type="InterPro" id="IPR011547">
    <property type="entry name" value="SLC26A/SulP_dom"/>
</dbReference>
<dbReference type="Gene3D" id="2.60.120.10">
    <property type="entry name" value="Jelly Rolls"/>
    <property type="match status" value="1"/>
</dbReference>
<dbReference type="RefSeq" id="WP_076401502.1">
    <property type="nucleotide sequence ID" value="NZ_FTOA01000006.1"/>
</dbReference>
<comment type="subcellular location">
    <subcellularLocation>
        <location evidence="1">Membrane</location>
        <topology evidence="1">Multi-pass membrane protein</topology>
    </subcellularLocation>
</comment>
<dbReference type="PROSITE" id="PS50042">
    <property type="entry name" value="CNMP_BINDING_3"/>
    <property type="match status" value="1"/>
</dbReference>
<dbReference type="InterPro" id="IPR036513">
    <property type="entry name" value="STAS_dom_sf"/>
</dbReference>
<feature type="transmembrane region" description="Helical" evidence="5">
    <location>
        <begin position="390"/>
        <end position="421"/>
    </location>
</feature>
<accession>A0A1N7PB00</accession>
<protein>
    <submittedName>
        <fullName evidence="8">Sulfate permease, SulP family</fullName>
    </submittedName>
</protein>
<dbReference type="InterPro" id="IPR014710">
    <property type="entry name" value="RmlC-like_jellyroll"/>
</dbReference>
<feature type="transmembrane region" description="Helical" evidence="5">
    <location>
        <begin position="131"/>
        <end position="153"/>
    </location>
</feature>
<keyword evidence="3 5" id="KW-1133">Transmembrane helix</keyword>
<keyword evidence="9" id="KW-1185">Reference proteome</keyword>
<feature type="transmembrane region" description="Helical" evidence="5">
    <location>
        <begin position="198"/>
        <end position="215"/>
    </location>
</feature>
<dbReference type="OrthoDB" id="9771198at2"/>
<dbReference type="Pfam" id="PF01740">
    <property type="entry name" value="STAS"/>
    <property type="match status" value="1"/>
</dbReference>
<sequence>MLKRTLGPAMVGLIAGIDNLGASLAFAALLFPGALSAGLGMGVGVLLLSGVILALVIALRSSNPNTIAMVQETSIAILASSIVGVTATMTASSSDQRIATVFAVLGTSTVLTGACFWLFGTLRLGGLVRFLPYPVVAGFLAGSGWLLIEGAAVMLSGSHQASALFSTLADPLGLAKILPAGLFAVALLLALRRSTNPLIAPLVMVGAGGVFYALLAAGDVSVDQARAWSWLPTTPADGTIALPSPVWVVQNADWGAVLATTPAMASAVILSMIGLLLNSSGLELSSGRDLDANAELRSSGLANLLSGLIGGTSGFVGLGMTLLADKLGVHGRAAGMATACVLAIGLLCAPLLAALMPTFLAAGLMIFLGLELLLEWLVASRRQLPRREWLVVAAILLAIMLVGFLAGLALGLAISVVMFVYTYSRLPVVRMVASGTELRSSVDRSTAAIQRLNTQGQRIHVLQLQGYLFFGTVERVVSEVRERLQAISERPLQFLLLDLRAVSGADSAATAGFLKICTMADAEGVTVIFSHLSPELRLAVERAGLAFASHSGCQLAPDLDHALEACEEALLQDDTSAGSTSEVLRHLEGTLGPHSRLPDLVAAMDKLTLPPGADLIRAGESADDVYVLGHGRVKVQITLPNGRPLRLRTMTSGAVVGEIALYLGGKRTADVVVETPSTIFRLGRGRLEHLEKTDSELALLFHRLLAVTLSEKLVLANRLIQLAQN</sequence>
<evidence type="ECO:0000256" key="1">
    <source>
        <dbReference type="ARBA" id="ARBA00004141"/>
    </source>
</evidence>
<feature type="transmembrane region" description="Helical" evidence="5">
    <location>
        <begin position="98"/>
        <end position="119"/>
    </location>
</feature>
<feature type="domain" description="STAS" evidence="7">
    <location>
        <begin position="461"/>
        <end position="566"/>
    </location>
</feature>
<dbReference type="SUPFAM" id="SSF52091">
    <property type="entry name" value="SpoIIaa-like"/>
    <property type="match status" value="1"/>
</dbReference>
<dbReference type="SMART" id="SM00100">
    <property type="entry name" value="cNMP"/>
    <property type="match status" value="1"/>
</dbReference>
<organism evidence="8 9">
    <name type="scientific">Insolitispirillum peregrinum</name>
    <dbReference type="NCBI Taxonomy" id="80876"/>
    <lineage>
        <taxon>Bacteria</taxon>
        <taxon>Pseudomonadati</taxon>
        <taxon>Pseudomonadota</taxon>
        <taxon>Alphaproteobacteria</taxon>
        <taxon>Rhodospirillales</taxon>
        <taxon>Novispirillaceae</taxon>
        <taxon>Insolitispirillum</taxon>
    </lineage>
</organism>
<dbReference type="InterPro" id="IPR052706">
    <property type="entry name" value="Membrane-Transporter-like"/>
</dbReference>
<dbReference type="AlphaFoldDB" id="A0A1N7PB00"/>
<dbReference type="EMBL" id="FTOA01000006">
    <property type="protein sequence ID" value="SIT07720.1"/>
    <property type="molecule type" value="Genomic_DNA"/>
</dbReference>
<feature type="domain" description="Cyclic nucleotide-binding" evidence="6">
    <location>
        <begin position="599"/>
        <end position="690"/>
    </location>
</feature>
<feature type="transmembrane region" description="Helical" evidence="5">
    <location>
        <begin position="37"/>
        <end position="61"/>
    </location>
</feature>
<dbReference type="CDD" id="cd07042">
    <property type="entry name" value="STAS_SulP_like_sulfate_transporter"/>
    <property type="match status" value="1"/>
</dbReference>
<keyword evidence="2 5" id="KW-0812">Transmembrane</keyword>
<dbReference type="InterPro" id="IPR018490">
    <property type="entry name" value="cNMP-bd_dom_sf"/>
</dbReference>
<feature type="transmembrane region" description="Helical" evidence="5">
    <location>
        <begin position="335"/>
        <end position="353"/>
    </location>
</feature>
<evidence type="ECO:0000313" key="9">
    <source>
        <dbReference type="Proteomes" id="UP000185678"/>
    </source>
</evidence>
<dbReference type="Pfam" id="PF00027">
    <property type="entry name" value="cNMP_binding"/>
    <property type="match status" value="1"/>
</dbReference>
<feature type="transmembrane region" description="Helical" evidence="5">
    <location>
        <begin position="227"/>
        <end position="249"/>
    </location>
</feature>
<dbReference type="PROSITE" id="PS00888">
    <property type="entry name" value="CNMP_BINDING_1"/>
    <property type="match status" value="1"/>
</dbReference>
<feature type="transmembrane region" description="Helical" evidence="5">
    <location>
        <begin position="173"/>
        <end position="191"/>
    </location>
</feature>
<dbReference type="InterPro" id="IPR018488">
    <property type="entry name" value="cNMP-bd_CS"/>
</dbReference>
<dbReference type="InterPro" id="IPR002645">
    <property type="entry name" value="STAS_dom"/>
</dbReference>
<dbReference type="CDD" id="cd00038">
    <property type="entry name" value="CAP_ED"/>
    <property type="match status" value="1"/>
</dbReference>
<dbReference type="Gene3D" id="3.30.750.24">
    <property type="entry name" value="STAS domain"/>
    <property type="match status" value="1"/>
</dbReference>
<dbReference type="STRING" id="80876.SAMN05421779_106194"/>
<dbReference type="Pfam" id="PF00916">
    <property type="entry name" value="Sulfate_transp"/>
    <property type="match status" value="1"/>
</dbReference>
<reference evidence="8 9" key="1">
    <citation type="submission" date="2017-01" db="EMBL/GenBank/DDBJ databases">
        <authorList>
            <person name="Mah S.A."/>
            <person name="Swanson W.J."/>
            <person name="Moy G.W."/>
            <person name="Vacquier V.D."/>
        </authorList>
    </citation>
    <scope>NUCLEOTIDE SEQUENCE [LARGE SCALE GENOMIC DNA]</scope>
    <source>
        <strain evidence="8 9">DSM 11589</strain>
    </source>
</reference>
<feature type="transmembrane region" description="Helical" evidence="5">
    <location>
        <begin position="73"/>
        <end position="92"/>
    </location>
</feature>